<sequence length="580" mass="65482">METGDDGTKTKWQQSWKDWFQTPKAEDAKTILEKGRKQCADQSAVTGPVATELRRVTANHGSKASESPATETDPPTDLEPLTLEQLRGYVSLDVSTLSNEAISWQEKRRTGWRKVTTGISQFVQDFDTFLSRFSGIVEIVNMADSQYGGAATLVLSVFFMTVKLKAANDNSIQSCMRTIANRLPDLDIYYRIFADEVLATMLSNAYLDIVIFAQTATAYFQGHGLARFIKGIAHPKSFQDREDGLGKTFGEVRIRCNALVAQRIDQLAHDNEDLQKKVDNLGKQLEEAQSRHDDETRRVIFNRQYSEPKHTRQEKQAKLRRLLDGALFSTYDDAKSVLTLDMLKQCPEYKTWWEKSGSSMLVLHGNNNFDYSAVPQSWLSLAPLDLALELQALASSPAPSNMKAAVAYFNCDSDQDPITLNQDSDPTSPAKPEQVLYNVTEQLLEQQARVMRKMSDVDDIAHRLKRIKSDQEHREGAEHVTSTAMIDDSCQNIRQILQRCQAPLYIVIDRPELCKGCSTWTFVKSLLGLVEEAAAAATLKVLLVVKTHCWDIESWREVVDEETLRSNKLVILRRDQVDCD</sequence>
<feature type="region of interest" description="Disordered" evidence="2">
    <location>
        <begin position="54"/>
        <end position="78"/>
    </location>
</feature>
<accession>A0AAE0M6M5</accession>
<name>A0AAE0M6M5_9PEZI</name>
<dbReference type="Pfam" id="PF24809">
    <property type="entry name" value="DUF7708"/>
    <property type="match status" value="1"/>
</dbReference>
<evidence type="ECO:0000259" key="3">
    <source>
        <dbReference type="Pfam" id="PF24809"/>
    </source>
</evidence>
<feature type="compositionally biased region" description="Polar residues" evidence="2">
    <location>
        <begin position="59"/>
        <end position="70"/>
    </location>
</feature>
<dbReference type="InterPro" id="IPR056125">
    <property type="entry name" value="DUF7708"/>
</dbReference>
<proteinExistence type="predicted"/>
<protein>
    <recommendedName>
        <fullName evidence="3">DUF7708 domain-containing protein</fullName>
    </recommendedName>
</protein>
<comment type="caution">
    <text evidence="4">The sequence shown here is derived from an EMBL/GenBank/DDBJ whole genome shotgun (WGS) entry which is preliminary data.</text>
</comment>
<reference evidence="4" key="1">
    <citation type="journal article" date="2023" name="Mol. Phylogenet. Evol.">
        <title>Genome-scale phylogeny and comparative genomics of the fungal order Sordariales.</title>
        <authorList>
            <person name="Hensen N."/>
            <person name="Bonometti L."/>
            <person name="Westerberg I."/>
            <person name="Brannstrom I.O."/>
            <person name="Guillou S."/>
            <person name="Cros-Aarteil S."/>
            <person name="Calhoun S."/>
            <person name="Haridas S."/>
            <person name="Kuo A."/>
            <person name="Mondo S."/>
            <person name="Pangilinan J."/>
            <person name="Riley R."/>
            <person name="LaButti K."/>
            <person name="Andreopoulos B."/>
            <person name="Lipzen A."/>
            <person name="Chen C."/>
            <person name="Yan M."/>
            <person name="Daum C."/>
            <person name="Ng V."/>
            <person name="Clum A."/>
            <person name="Steindorff A."/>
            <person name="Ohm R.A."/>
            <person name="Martin F."/>
            <person name="Silar P."/>
            <person name="Natvig D.O."/>
            <person name="Lalanne C."/>
            <person name="Gautier V."/>
            <person name="Ament-Velasquez S.L."/>
            <person name="Kruys A."/>
            <person name="Hutchinson M.I."/>
            <person name="Powell A.J."/>
            <person name="Barry K."/>
            <person name="Miller A.N."/>
            <person name="Grigoriev I.V."/>
            <person name="Debuchy R."/>
            <person name="Gladieux P."/>
            <person name="Hiltunen Thoren M."/>
            <person name="Johannesson H."/>
        </authorList>
    </citation>
    <scope>NUCLEOTIDE SEQUENCE</scope>
    <source>
        <strain evidence="4">SMH4131-1</strain>
    </source>
</reference>
<reference evidence="4" key="2">
    <citation type="submission" date="2023-06" db="EMBL/GenBank/DDBJ databases">
        <authorList>
            <consortium name="Lawrence Berkeley National Laboratory"/>
            <person name="Haridas S."/>
            <person name="Hensen N."/>
            <person name="Bonometti L."/>
            <person name="Westerberg I."/>
            <person name="Brannstrom I.O."/>
            <person name="Guillou S."/>
            <person name="Cros-Aarteil S."/>
            <person name="Calhoun S."/>
            <person name="Kuo A."/>
            <person name="Mondo S."/>
            <person name="Pangilinan J."/>
            <person name="Riley R."/>
            <person name="Labutti K."/>
            <person name="Andreopoulos B."/>
            <person name="Lipzen A."/>
            <person name="Chen C."/>
            <person name="Yanf M."/>
            <person name="Daum C."/>
            <person name="Ng V."/>
            <person name="Clum A."/>
            <person name="Steindorff A."/>
            <person name="Ohm R."/>
            <person name="Martin F."/>
            <person name="Silar P."/>
            <person name="Natvig D."/>
            <person name="Lalanne C."/>
            <person name="Gautier V."/>
            <person name="Ament-Velasquez S.L."/>
            <person name="Kruys A."/>
            <person name="Hutchinson M.I."/>
            <person name="Powell A.J."/>
            <person name="Barry K."/>
            <person name="Miller A.N."/>
            <person name="Grigoriev I.V."/>
            <person name="Debuchy R."/>
            <person name="Gladieux P."/>
            <person name="Thoren M.H."/>
            <person name="Johannesson H."/>
        </authorList>
    </citation>
    <scope>NUCLEOTIDE SEQUENCE</scope>
    <source>
        <strain evidence="4">SMH4131-1</strain>
    </source>
</reference>
<feature type="domain" description="DUF7708" evidence="3">
    <location>
        <begin position="122"/>
        <end position="238"/>
    </location>
</feature>
<evidence type="ECO:0000256" key="1">
    <source>
        <dbReference type="SAM" id="Coils"/>
    </source>
</evidence>
<feature type="coiled-coil region" evidence="1">
    <location>
        <begin position="257"/>
        <end position="298"/>
    </location>
</feature>
<keyword evidence="5" id="KW-1185">Reference proteome</keyword>
<dbReference type="EMBL" id="JAUEPO010000005">
    <property type="protein sequence ID" value="KAK3321391.1"/>
    <property type="molecule type" value="Genomic_DNA"/>
</dbReference>
<dbReference type="Proteomes" id="UP001286456">
    <property type="component" value="Unassembled WGS sequence"/>
</dbReference>
<organism evidence="4 5">
    <name type="scientific">Cercophora scortea</name>
    <dbReference type="NCBI Taxonomy" id="314031"/>
    <lineage>
        <taxon>Eukaryota</taxon>
        <taxon>Fungi</taxon>
        <taxon>Dikarya</taxon>
        <taxon>Ascomycota</taxon>
        <taxon>Pezizomycotina</taxon>
        <taxon>Sordariomycetes</taxon>
        <taxon>Sordariomycetidae</taxon>
        <taxon>Sordariales</taxon>
        <taxon>Lasiosphaeriaceae</taxon>
        <taxon>Cercophora</taxon>
    </lineage>
</organism>
<dbReference type="AlphaFoldDB" id="A0AAE0M6M5"/>
<evidence type="ECO:0000256" key="2">
    <source>
        <dbReference type="SAM" id="MobiDB-lite"/>
    </source>
</evidence>
<keyword evidence="1" id="KW-0175">Coiled coil</keyword>
<gene>
    <name evidence="4" type="ORF">B0T19DRAFT_478497</name>
</gene>
<evidence type="ECO:0000313" key="5">
    <source>
        <dbReference type="Proteomes" id="UP001286456"/>
    </source>
</evidence>
<evidence type="ECO:0000313" key="4">
    <source>
        <dbReference type="EMBL" id="KAK3321391.1"/>
    </source>
</evidence>